<dbReference type="PANTHER" id="PTHR43999:SF1">
    <property type="entry name" value="DNAJ HOMOLOG SUBFAMILY C MEMBER 2"/>
    <property type="match status" value="1"/>
</dbReference>
<dbReference type="InterPro" id="IPR054076">
    <property type="entry name" value="ZUO1-like_ZHD"/>
</dbReference>
<comment type="caution">
    <text evidence="3">The sequence shown here is derived from an EMBL/GenBank/DDBJ whole genome shotgun (WGS) entry which is preliminary data.</text>
</comment>
<organism evidence="3 4">
    <name type="scientific">Prorocentrum cordatum</name>
    <dbReference type="NCBI Taxonomy" id="2364126"/>
    <lineage>
        <taxon>Eukaryota</taxon>
        <taxon>Sar</taxon>
        <taxon>Alveolata</taxon>
        <taxon>Dinophyceae</taxon>
        <taxon>Prorocentrales</taxon>
        <taxon>Prorocentraceae</taxon>
        <taxon>Prorocentrum</taxon>
    </lineage>
</organism>
<dbReference type="InterPro" id="IPR044634">
    <property type="entry name" value="Zuotin/DnaJC2"/>
</dbReference>
<reference evidence="3" key="1">
    <citation type="submission" date="2023-10" db="EMBL/GenBank/DDBJ databases">
        <authorList>
            <person name="Chen Y."/>
            <person name="Shah S."/>
            <person name="Dougan E. K."/>
            <person name="Thang M."/>
            <person name="Chan C."/>
        </authorList>
    </citation>
    <scope>NUCLEOTIDE SEQUENCE [LARGE SCALE GENOMIC DNA]</scope>
</reference>
<dbReference type="PANTHER" id="PTHR43999">
    <property type="entry name" value="DNAJ HOMOLOG SUBFAMILY C MEMBER 2"/>
    <property type="match status" value="1"/>
</dbReference>
<gene>
    <name evidence="3" type="ORF">PCOR1329_LOCUS52442</name>
</gene>
<feature type="compositionally biased region" description="Low complexity" evidence="1">
    <location>
        <begin position="144"/>
        <end position="154"/>
    </location>
</feature>
<evidence type="ECO:0000259" key="2">
    <source>
        <dbReference type="Pfam" id="PF21884"/>
    </source>
</evidence>
<keyword evidence="4" id="KW-1185">Reference proteome</keyword>
<evidence type="ECO:0000313" key="4">
    <source>
        <dbReference type="Proteomes" id="UP001189429"/>
    </source>
</evidence>
<dbReference type="EMBL" id="CAUYUJ010016382">
    <property type="protein sequence ID" value="CAK0864613.1"/>
    <property type="molecule type" value="Genomic_DNA"/>
</dbReference>
<dbReference type="Proteomes" id="UP001189429">
    <property type="component" value="Unassembled WGS sequence"/>
</dbReference>
<feature type="domain" description="Zuotin-like zuotin homology" evidence="2">
    <location>
        <begin position="26"/>
        <end position="75"/>
    </location>
</feature>
<name>A0ABN9UWT2_9DINO</name>
<proteinExistence type="predicted"/>
<dbReference type="Pfam" id="PF21884">
    <property type="entry name" value="ZUO1-like_ZHD"/>
    <property type="match status" value="1"/>
</dbReference>
<sequence>MGARRKYDSIGDFDDSVPSGLRDGQDFFEVFGPVFKRNARWSEHKPVPDLGGPETPHTEVVAFYDWWREFESFQTSLAQPYPAEWRLRAAANADHLKTGDWPVARQGRERRIGGCTGATANEAPKQAKTAEGRRGRREAEDVTQGRAKQGGQAAARREQGRGVVDLSAPACVGRGGRTGGALGRGDGSGASNWCTLKCGRWRGPTAVEAARNVAIVGDDLSGLAGPDAGAGASQLVQQAAMLVLGELLWRRRRRSSGQSALDDVLAERRGEGDMMALVVEDDAAVETLGIVGPLDAAADRAPAAQLHASLAALAIDGFVAVLGGAAGEECHDAEAGVADRAPSALTDAQPDGQLPFDAEEVQQCGDCTLMGAVLGTEVGGCGCGAPKALAKGDRAKVVTRVVPFGFAWREAVGRR</sequence>
<evidence type="ECO:0000256" key="1">
    <source>
        <dbReference type="SAM" id="MobiDB-lite"/>
    </source>
</evidence>
<accession>A0ABN9UWT2</accession>
<feature type="region of interest" description="Disordered" evidence="1">
    <location>
        <begin position="114"/>
        <end position="161"/>
    </location>
</feature>
<evidence type="ECO:0000313" key="3">
    <source>
        <dbReference type="EMBL" id="CAK0864613.1"/>
    </source>
</evidence>
<protein>
    <recommendedName>
        <fullName evidence="2">Zuotin-like zuotin homology domain-containing protein</fullName>
    </recommendedName>
</protein>
<feature type="compositionally biased region" description="Basic and acidic residues" evidence="1">
    <location>
        <begin position="128"/>
        <end position="140"/>
    </location>
</feature>